<proteinExistence type="predicted"/>
<comment type="caution">
    <text evidence="2">The sequence shown here is derived from an EMBL/GenBank/DDBJ whole genome shotgun (WGS) entry which is preliminary data.</text>
</comment>
<accession>A0A2R5FUH3</accession>
<dbReference type="RefSeq" id="WP_146195817.1">
    <property type="nucleotide sequence ID" value="NZ_BDUD01000001.1"/>
</dbReference>
<keyword evidence="1" id="KW-0812">Transmembrane</keyword>
<reference evidence="2 3" key="1">
    <citation type="submission" date="2017-06" db="EMBL/GenBank/DDBJ databases">
        <title>Genome sequencing of cyanobaciteial culture collection at National Institute for Environmental Studies (NIES).</title>
        <authorList>
            <person name="Hirose Y."/>
            <person name="Shimura Y."/>
            <person name="Fujisawa T."/>
            <person name="Nakamura Y."/>
            <person name="Kawachi M."/>
        </authorList>
    </citation>
    <scope>NUCLEOTIDE SEQUENCE [LARGE SCALE GENOMIC DNA]</scope>
    <source>
        <strain evidence="2 3">NIES-4072</strain>
    </source>
</reference>
<evidence type="ECO:0000313" key="2">
    <source>
        <dbReference type="EMBL" id="GBG19324.1"/>
    </source>
</evidence>
<feature type="transmembrane region" description="Helical" evidence="1">
    <location>
        <begin position="26"/>
        <end position="47"/>
    </location>
</feature>
<keyword evidence="3" id="KW-1185">Reference proteome</keyword>
<sequence>MPQQWYGCPKCSSSQYKRRDFDEIDAVRILFYCVCGHIFSNPLLFWIDKEPLPEYDLDYQDPREYPDWG</sequence>
<name>A0A2R5FUH3_NOSCO</name>
<dbReference type="AlphaFoldDB" id="A0A2R5FUH3"/>
<dbReference type="EMBL" id="BDUD01000001">
    <property type="protein sequence ID" value="GBG19324.1"/>
    <property type="molecule type" value="Genomic_DNA"/>
</dbReference>
<gene>
    <name evidence="2" type="ORF">NIES4072_29910</name>
</gene>
<keyword evidence="1" id="KW-0472">Membrane</keyword>
<evidence type="ECO:0000256" key="1">
    <source>
        <dbReference type="SAM" id="Phobius"/>
    </source>
</evidence>
<evidence type="ECO:0000313" key="3">
    <source>
        <dbReference type="Proteomes" id="UP000245124"/>
    </source>
</evidence>
<protein>
    <submittedName>
        <fullName evidence="2">Uncharacterized protein</fullName>
    </submittedName>
</protein>
<keyword evidence="1" id="KW-1133">Transmembrane helix</keyword>
<dbReference type="Proteomes" id="UP000245124">
    <property type="component" value="Unassembled WGS sequence"/>
</dbReference>
<organism evidence="2 3">
    <name type="scientific">Nostoc commune NIES-4072</name>
    <dbReference type="NCBI Taxonomy" id="2005467"/>
    <lineage>
        <taxon>Bacteria</taxon>
        <taxon>Bacillati</taxon>
        <taxon>Cyanobacteriota</taxon>
        <taxon>Cyanophyceae</taxon>
        <taxon>Nostocales</taxon>
        <taxon>Nostocaceae</taxon>
        <taxon>Nostoc</taxon>
    </lineage>
</organism>